<protein>
    <submittedName>
        <fullName evidence="2">Asparagine synthase</fullName>
    </submittedName>
</protein>
<organism evidence="2 3">
    <name type="scientific">Frateuria terrea</name>
    <dbReference type="NCBI Taxonomy" id="529704"/>
    <lineage>
        <taxon>Bacteria</taxon>
        <taxon>Pseudomonadati</taxon>
        <taxon>Pseudomonadota</taxon>
        <taxon>Gammaproteobacteria</taxon>
        <taxon>Lysobacterales</taxon>
        <taxon>Rhodanobacteraceae</taxon>
        <taxon>Frateuria</taxon>
    </lineage>
</organism>
<dbReference type="SUPFAM" id="SSF52402">
    <property type="entry name" value="Adenine nucleotide alpha hydrolases-like"/>
    <property type="match status" value="1"/>
</dbReference>
<accession>A0A1H6Z029</accession>
<dbReference type="Proteomes" id="UP000199420">
    <property type="component" value="Unassembled WGS sequence"/>
</dbReference>
<sequence length="486" mass="53803">MTTSTAVLQDVAPRIMFSTSPYRGQVDFAPLSAAAGERPLDPVSIADLLRNAFVYPPHSIYRDVKVATLGFDPRRDLHKAPEYCFDYRSSPAPARPAETAVDEGTLLKTYHRLLCEAVTRSTAGMQAPWMLQSGGKDSSSLAIAVAEARPDTCCLTYLGGREEDEVESARWVAHELGLRHEALVCKPARAYDRYLAMVPHMPLLSADFALLSYADLTTEVALSGGDGVVDGLGSDIYFGTPVDAKRRMLFRMARGLPIPDGLLATGPLSRSFVACFALATLGMDAFERYFPGSRFSDAEVDRLLGRPVAAQSRQRLRVFQEELAGARTIEARKRVTLAIVEAGAGFSKGQYTTSALGLRQAYPFCDGQLAEWVYREVPDTHLIDREGHNKPLVRKHIARRFGELPYVRAKGCFRFDLCGLAGERFEQVHAFALEARDLLPGAARWLETHRGHMRNKFFASKFYLLAVTLPWLLSRAHAEAQTEPTE</sequence>
<dbReference type="EMBL" id="FNYC01000008">
    <property type="protein sequence ID" value="SEJ46026.1"/>
    <property type="molecule type" value="Genomic_DNA"/>
</dbReference>
<dbReference type="InterPro" id="IPR014729">
    <property type="entry name" value="Rossmann-like_a/b/a_fold"/>
</dbReference>
<dbReference type="STRING" id="529704.SAMN02927913_3481"/>
<reference evidence="2 3" key="1">
    <citation type="submission" date="2016-10" db="EMBL/GenBank/DDBJ databases">
        <authorList>
            <person name="de Groot N.N."/>
        </authorList>
    </citation>
    <scope>NUCLEOTIDE SEQUENCE [LARGE SCALE GENOMIC DNA]</scope>
    <source>
        <strain evidence="2 3">DSM 26515</strain>
    </source>
</reference>
<feature type="domain" description="Asparagine synthetase" evidence="1">
    <location>
        <begin position="112"/>
        <end position="400"/>
    </location>
</feature>
<dbReference type="GO" id="GO:0004066">
    <property type="term" value="F:asparagine synthase (glutamine-hydrolyzing) activity"/>
    <property type="evidence" value="ECO:0007669"/>
    <property type="project" value="InterPro"/>
</dbReference>
<gene>
    <name evidence="2" type="ORF">SAMN04487997_3461</name>
</gene>
<dbReference type="Pfam" id="PF00733">
    <property type="entry name" value="Asn_synthase"/>
    <property type="match status" value="1"/>
</dbReference>
<name>A0A1H6Z029_9GAMM</name>
<dbReference type="GO" id="GO:0006529">
    <property type="term" value="P:asparagine biosynthetic process"/>
    <property type="evidence" value="ECO:0007669"/>
    <property type="project" value="InterPro"/>
</dbReference>
<evidence type="ECO:0000313" key="3">
    <source>
        <dbReference type="Proteomes" id="UP000199420"/>
    </source>
</evidence>
<keyword evidence="3" id="KW-1185">Reference proteome</keyword>
<evidence type="ECO:0000313" key="2">
    <source>
        <dbReference type="EMBL" id="SEJ46026.1"/>
    </source>
</evidence>
<dbReference type="RefSeq" id="WP_091340045.1">
    <property type="nucleotide sequence ID" value="NZ_FNYC01000008.1"/>
</dbReference>
<dbReference type="Gene3D" id="3.40.50.620">
    <property type="entry name" value="HUPs"/>
    <property type="match status" value="1"/>
</dbReference>
<dbReference type="InterPro" id="IPR001962">
    <property type="entry name" value="Asn_synthase"/>
</dbReference>
<dbReference type="AlphaFoldDB" id="A0A1H6Z029"/>
<proteinExistence type="predicted"/>
<evidence type="ECO:0000259" key="1">
    <source>
        <dbReference type="Pfam" id="PF00733"/>
    </source>
</evidence>